<organism evidence="1">
    <name type="scientific">Candidatus Methanogaster sp. ANME-2c ERB4</name>
    <dbReference type="NCBI Taxonomy" id="2759911"/>
    <lineage>
        <taxon>Archaea</taxon>
        <taxon>Methanobacteriati</taxon>
        <taxon>Methanobacteriota</taxon>
        <taxon>Stenosarchaea group</taxon>
        <taxon>Methanomicrobia</taxon>
        <taxon>Methanosarcinales</taxon>
        <taxon>ANME-2 cluster</taxon>
        <taxon>Candidatus Methanogasteraceae</taxon>
        <taxon>Candidatus Methanogaster</taxon>
    </lineage>
</organism>
<name>A0A7G9Y333_9EURY</name>
<reference evidence="1" key="1">
    <citation type="submission" date="2020-06" db="EMBL/GenBank/DDBJ databases">
        <title>Unique genomic features of the anaerobic methanotrophic archaea.</title>
        <authorList>
            <person name="Chadwick G.L."/>
            <person name="Skennerton C.T."/>
            <person name="Laso-Perez R."/>
            <person name="Leu A.O."/>
            <person name="Speth D.R."/>
            <person name="Yu H."/>
            <person name="Morgan-Lang C."/>
            <person name="Hatzenpichler R."/>
            <person name="Goudeau D."/>
            <person name="Malmstrom R."/>
            <person name="Brazelton W.J."/>
            <person name="Woyke T."/>
            <person name="Hallam S.J."/>
            <person name="Tyson G.W."/>
            <person name="Wegener G."/>
            <person name="Boetius A."/>
            <person name="Orphan V."/>
        </authorList>
    </citation>
    <scope>NUCLEOTIDE SEQUENCE</scope>
</reference>
<protein>
    <submittedName>
        <fullName evidence="1">Uncharacterized protein</fullName>
    </submittedName>
</protein>
<evidence type="ECO:0000313" key="1">
    <source>
        <dbReference type="EMBL" id="QNO42417.1"/>
    </source>
</evidence>
<dbReference type="AlphaFoldDB" id="A0A7G9Y333"/>
<proteinExistence type="predicted"/>
<gene>
    <name evidence="1" type="ORF">ODADPOMJ_00010</name>
</gene>
<sequence length="31" mass="3382">MGYPGAEVARFLGITTSVVVRVTETEELKEV</sequence>
<accession>A0A7G9Y333</accession>
<dbReference type="EMBL" id="MT630736">
    <property type="protein sequence ID" value="QNO42417.1"/>
    <property type="molecule type" value="Genomic_DNA"/>
</dbReference>